<dbReference type="SFLD" id="SFLDG00358">
    <property type="entry name" value="Main_(cytGST)"/>
    <property type="match status" value="1"/>
</dbReference>
<dbReference type="PANTHER" id="PTHR43968:SF6">
    <property type="entry name" value="GLUTATHIONE S-TRANSFERASE OMEGA"/>
    <property type="match status" value="1"/>
</dbReference>
<gene>
    <name evidence="4" type="ORF">SAMN05443662_0645</name>
</gene>
<dbReference type="Gene3D" id="3.40.30.10">
    <property type="entry name" value="Glutaredoxin"/>
    <property type="match status" value="1"/>
</dbReference>
<feature type="domain" description="GST N-terminal" evidence="2">
    <location>
        <begin position="10"/>
        <end position="88"/>
    </location>
</feature>
<dbReference type="PROSITE" id="PS50405">
    <property type="entry name" value="GST_CTER"/>
    <property type="match status" value="1"/>
</dbReference>
<dbReference type="InterPro" id="IPR004046">
    <property type="entry name" value="GST_C"/>
</dbReference>
<evidence type="ECO:0000313" key="4">
    <source>
        <dbReference type="EMBL" id="SIN83330.1"/>
    </source>
</evidence>
<dbReference type="PANTHER" id="PTHR43968">
    <property type="match status" value="1"/>
</dbReference>
<dbReference type="Pfam" id="PF02798">
    <property type="entry name" value="GST_N"/>
    <property type="match status" value="1"/>
</dbReference>
<dbReference type="PROSITE" id="PS50404">
    <property type="entry name" value="GST_NTER"/>
    <property type="match status" value="1"/>
</dbReference>
<keyword evidence="5" id="KW-1185">Reference proteome</keyword>
<dbReference type="EMBL" id="FSRE01000002">
    <property type="protein sequence ID" value="SIN83330.1"/>
    <property type="molecule type" value="Genomic_DNA"/>
</dbReference>
<evidence type="ECO:0000259" key="3">
    <source>
        <dbReference type="PROSITE" id="PS50405"/>
    </source>
</evidence>
<dbReference type="STRING" id="364032.SAMN05443662_0645"/>
<protein>
    <submittedName>
        <fullName evidence="4">RNA polymerase-associated protein</fullName>
    </submittedName>
</protein>
<dbReference type="InterPro" id="IPR036282">
    <property type="entry name" value="Glutathione-S-Trfase_C_sf"/>
</dbReference>
<proteinExistence type="inferred from homology"/>
<name>A0A1N6EK31_9GAMM</name>
<dbReference type="InterPro" id="IPR004045">
    <property type="entry name" value="Glutathione_S-Trfase_N"/>
</dbReference>
<dbReference type="Gene3D" id="1.20.1050.10">
    <property type="match status" value="1"/>
</dbReference>
<dbReference type="InterPro" id="IPR010987">
    <property type="entry name" value="Glutathione-S-Trfase_C-like"/>
</dbReference>
<evidence type="ECO:0000259" key="2">
    <source>
        <dbReference type="PROSITE" id="PS50404"/>
    </source>
</evidence>
<dbReference type="RefSeq" id="WP_074200962.1">
    <property type="nucleotide sequence ID" value="NZ_FSRE01000002.1"/>
</dbReference>
<dbReference type="OrthoDB" id="9781431at2"/>
<dbReference type="Proteomes" id="UP000198461">
    <property type="component" value="Unassembled WGS sequence"/>
</dbReference>
<dbReference type="InterPro" id="IPR050983">
    <property type="entry name" value="GST_Omega/HSP26"/>
</dbReference>
<evidence type="ECO:0000313" key="5">
    <source>
        <dbReference type="Proteomes" id="UP000198461"/>
    </source>
</evidence>
<dbReference type="SUPFAM" id="SSF52833">
    <property type="entry name" value="Thioredoxin-like"/>
    <property type="match status" value="1"/>
</dbReference>
<dbReference type="GO" id="GO:0005737">
    <property type="term" value="C:cytoplasm"/>
    <property type="evidence" value="ECO:0007669"/>
    <property type="project" value="TreeGrafter"/>
</dbReference>
<organism evidence="4 5">
    <name type="scientific">Sulfurivirga caldicuralii</name>
    <dbReference type="NCBI Taxonomy" id="364032"/>
    <lineage>
        <taxon>Bacteria</taxon>
        <taxon>Pseudomonadati</taxon>
        <taxon>Pseudomonadota</taxon>
        <taxon>Gammaproteobacteria</taxon>
        <taxon>Thiotrichales</taxon>
        <taxon>Piscirickettsiaceae</taxon>
        <taxon>Sulfurivirga</taxon>
    </lineage>
</organism>
<dbReference type="InterPro" id="IPR036249">
    <property type="entry name" value="Thioredoxin-like_sf"/>
</dbReference>
<dbReference type="SFLD" id="SFLDS00019">
    <property type="entry name" value="Glutathione_Transferase_(cytos"/>
    <property type="match status" value="1"/>
</dbReference>
<dbReference type="SUPFAM" id="SSF47616">
    <property type="entry name" value="GST C-terminal domain-like"/>
    <property type="match status" value="1"/>
</dbReference>
<reference evidence="4 5" key="1">
    <citation type="submission" date="2016-11" db="EMBL/GenBank/DDBJ databases">
        <authorList>
            <person name="Jaros S."/>
            <person name="Januszkiewicz K."/>
            <person name="Wedrychowicz H."/>
        </authorList>
    </citation>
    <scope>NUCLEOTIDE SEQUENCE [LARGE SCALE GENOMIC DNA]</scope>
    <source>
        <strain evidence="4 5">DSM 17737</strain>
    </source>
</reference>
<feature type="domain" description="GST C-terminal" evidence="3">
    <location>
        <begin position="93"/>
        <end position="211"/>
    </location>
</feature>
<dbReference type="AlphaFoldDB" id="A0A1N6EK31"/>
<dbReference type="InterPro" id="IPR040079">
    <property type="entry name" value="Glutathione_S-Trfase"/>
</dbReference>
<dbReference type="Pfam" id="PF00043">
    <property type="entry name" value="GST_C"/>
    <property type="match status" value="1"/>
</dbReference>
<evidence type="ECO:0000256" key="1">
    <source>
        <dbReference type="RuleBase" id="RU003494"/>
    </source>
</evidence>
<sequence>MSDLPLAKRAVITLFSDPKDPNSHRIRFLAVEKEVPLEIVSVDSNAVPEELYELNPYGTIPTLVDRDLVLHDAQVILEYLDERFPHPPMMPVDPIQKALIRQQLRLIETEWYPLIRTITQSDDKKAVNAARKHLFERLIQLIPIVSEQPYFLSEEFTLLDLSMAPIFWRLQYLGIELPKSAKPVMDYADKLLSRPEFKNSLSDDELDMRDIL</sequence>
<accession>A0A1N6EK31</accession>
<comment type="similarity">
    <text evidence="1">Belongs to the GST superfamily.</text>
</comment>